<keyword evidence="2 3" id="KW-0472">Membrane</keyword>
<dbReference type="eggNOG" id="COG1680">
    <property type="taxonomic scope" value="Bacteria"/>
</dbReference>
<dbReference type="EMBL" id="AYYX01000035">
    <property type="protein sequence ID" value="KRM87711.1"/>
    <property type="molecule type" value="Genomic_DNA"/>
</dbReference>
<sequence length="379" mass="42594">MKKKLLWGPLILIALGLIIFGGYLVQRKLKTNQANVTAVKKTKTKTSVFNHVNQPIDHLNSIQRKTVAKLLTDTHFSGTCLLVRNGKITFLKAFGQANLKTDQPNQITTGYPINSVQKSLTGYLIMRLVLQHKLNLNQKVGAFYPKIPGGKTITLREMLNMCSSYRLLKPLKHPANDQQVINYDLAHLSYTPAKIGKYDYQEINYVLLAGIAEKLTKTSYQQLINKDLVQPLNLDQTGFLSVKRDRQLPVGYTISNNSQSIAQKIQPAVISNELGASNMYMSALDVYRVQAALRNGQLLPEKDDLYLYLQTPHDPYTAGMYPTPQYDRLHGIGFGFESSVAISNNGKNAVVLLSNHWNSHAMIQNTLLSQLYQQITNNF</sequence>
<dbReference type="Gene3D" id="3.40.710.10">
    <property type="entry name" value="DD-peptidase/beta-lactamase superfamily"/>
    <property type="match status" value="1"/>
</dbReference>
<dbReference type="Proteomes" id="UP000051576">
    <property type="component" value="Unassembled WGS sequence"/>
</dbReference>
<evidence type="ECO:0000256" key="2">
    <source>
        <dbReference type="ARBA" id="ARBA00023136"/>
    </source>
</evidence>
<evidence type="ECO:0000259" key="4">
    <source>
        <dbReference type="Pfam" id="PF00144"/>
    </source>
</evidence>
<dbReference type="PATRIC" id="fig|1133569.4.peg.1382"/>
<dbReference type="InterPro" id="IPR012338">
    <property type="entry name" value="Beta-lactam/transpept-like"/>
</dbReference>
<dbReference type="PANTHER" id="PTHR46825">
    <property type="entry name" value="D-ALANYL-D-ALANINE-CARBOXYPEPTIDASE/ENDOPEPTIDASE AMPH"/>
    <property type="match status" value="1"/>
</dbReference>
<evidence type="ECO:0000313" key="6">
    <source>
        <dbReference type="Proteomes" id="UP000051576"/>
    </source>
</evidence>
<dbReference type="SUPFAM" id="SSF56601">
    <property type="entry name" value="beta-lactamase/transpeptidase-like"/>
    <property type="match status" value="1"/>
</dbReference>
<dbReference type="InterPro" id="IPR001466">
    <property type="entry name" value="Beta-lactam-related"/>
</dbReference>
<proteinExistence type="predicted"/>
<organism evidence="5 6">
    <name type="scientific">Liquorilactobacillus vini DSM 20605</name>
    <dbReference type="NCBI Taxonomy" id="1133569"/>
    <lineage>
        <taxon>Bacteria</taxon>
        <taxon>Bacillati</taxon>
        <taxon>Bacillota</taxon>
        <taxon>Bacilli</taxon>
        <taxon>Lactobacillales</taxon>
        <taxon>Lactobacillaceae</taxon>
        <taxon>Liquorilactobacillus</taxon>
    </lineage>
</organism>
<comment type="subcellular location">
    <subcellularLocation>
        <location evidence="1">Membrane</location>
    </subcellularLocation>
</comment>
<dbReference type="GO" id="GO:0016020">
    <property type="term" value="C:membrane"/>
    <property type="evidence" value="ECO:0007669"/>
    <property type="project" value="UniProtKB-SubCell"/>
</dbReference>
<dbReference type="AlphaFoldDB" id="A0A0R2C759"/>
<evidence type="ECO:0000256" key="3">
    <source>
        <dbReference type="SAM" id="Phobius"/>
    </source>
</evidence>
<protein>
    <submittedName>
        <fullName evidence="5">Serine-type D-Ala-D-Ala carboxypeptidase</fullName>
    </submittedName>
</protein>
<keyword evidence="5" id="KW-0645">Protease</keyword>
<dbReference type="GO" id="GO:0004180">
    <property type="term" value="F:carboxypeptidase activity"/>
    <property type="evidence" value="ECO:0007669"/>
    <property type="project" value="UniProtKB-KW"/>
</dbReference>
<keyword evidence="5" id="KW-0378">Hydrolase</keyword>
<comment type="caution">
    <text evidence="5">The sequence shown here is derived from an EMBL/GenBank/DDBJ whole genome shotgun (WGS) entry which is preliminary data.</text>
</comment>
<keyword evidence="3" id="KW-1133">Transmembrane helix</keyword>
<keyword evidence="5" id="KW-0121">Carboxypeptidase</keyword>
<dbReference type="Pfam" id="PF00144">
    <property type="entry name" value="Beta-lactamase"/>
    <property type="match status" value="1"/>
</dbReference>
<accession>A0A0R2C759</accession>
<evidence type="ECO:0000313" key="5">
    <source>
        <dbReference type="EMBL" id="KRM87711.1"/>
    </source>
</evidence>
<dbReference type="PANTHER" id="PTHR46825:SF11">
    <property type="entry name" value="PENICILLIN-BINDING PROTEIN 4"/>
    <property type="match status" value="1"/>
</dbReference>
<dbReference type="STRING" id="1133569.FD21_GL001249"/>
<gene>
    <name evidence="5" type="ORF">FD21_GL001249</name>
</gene>
<dbReference type="RefSeq" id="WP_010581324.1">
    <property type="nucleotide sequence ID" value="NZ_AHYZ01000183.1"/>
</dbReference>
<evidence type="ECO:0000256" key="1">
    <source>
        <dbReference type="ARBA" id="ARBA00004370"/>
    </source>
</evidence>
<reference evidence="5 6" key="1">
    <citation type="journal article" date="2015" name="Genome Announc.">
        <title>Expanding the biotechnology potential of lactobacilli through comparative genomics of 213 strains and associated genera.</title>
        <authorList>
            <person name="Sun Z."/>
            <person name="Harris H.M."/>
            <person name="McCann A."/>
            <person name="Guo C."/>
            <person name="Argimon S."/>
            <person name="Zhang W."/>
            <person name="Yang X."/>
            <person name="Jeffery I.B."/>
            <person name="Cooney J.C."/>
            <person name="Kagawa T.F."/>
            <person name="Liu W."/>
            <person name="Song Y."/>
            <person name="Salvetti E."/>
            <person name="Wrobel A."/>
            <person name="Rasinkangas P."/>
            <person name="Parkhill J."/>
            <person name="Rea M.C."/>
            <person name="O'Sullivan O."/>
            <person name="Ritari J."/>
            <person name="Douillard F.P."/>
            <person name="Paul Ross R."/>
            <person name="Yang R."/>
            <person name="Briner A.E."/>
            <person name="Felis G.E."/>
            <person name="de Vos W.M."/>
            <person name="Barrangou R."/>
            <person name="Klaenhammer T.R."/>
            <person name="Caufield P.W."/>
            <person name="Cui Y."/>
            <person name="Zhang H."/>
            <person name="O'Toole P.W."/>
        </authorList>
    </citation>
    <scope>NUCLEOTIDE SEQUENCE [LARGE SCALE GENOMIC DNA]</scope>
    <source>
        <strain evidence="5 6">DSM 20605</strain>
    </source>
</reference>
<feature type="domain" description="Beta-lactamase-related" evidence="4">
    <location>
        <begin position="66"/>
        <end position="359"/>
    </location>
</feature>
<keyword evidence="6" id="KW-1185">Reference proteome</keyword>
<dbReference type="OrthoDB" id="2151402at2"/>
<dbReference type="InterPro" id="IPR050491">
    <property type="entry name" value="AmpC-like"/>
</dbReference>
<feature type="transmembrane region" description="Helical" evidence="3">
    <location>
        <begin position="6"/>
        <end position="25"/>
    </location>
</feature>
<name>A0A0R2C759_9LACO</name>
<keyword evidence="3" id="KW-0812">Transmembrane</keyword>